<dbReference type="Pfam" id="PF05637">
    <property type="entry name" value="Glyco_transf_34"/>
    <property type="match status" value="1"/>
</dbReference>
<dbReference type="Gene3D" id="3.90.550.10">
    <property type="entry name" value="Spore Coat Polysaccharide Biosynthesis Protein SpsA, Chain A"/>
    <property type="match status" value="1"/>
</dbReference>
<evidence type="ECO:0000256" key="2">
    <source>
        <dbReference type="ARBA" id="ARBA00022676"/>
    </source>
</evidence>
<dbReference type="InterPro" id="IPR008630">
    <property type="entry name" value="Glyco_trans_34"/>
</dbReference>
<dbReference type="PANTHER" id="PTHR31306">
    <property type="entry name" value="ALPHA-1,6-MANNOSYLTRANSFERASE MNN11-RELATED"/>
    <property type="match status" value="1"/>
</dbReference>
<gene>
    <name evidence="4" type="ORF">NADFUDRAFT_45914</name>
</gene>
<keyword evidence="3" id="KW-0808">Transferase</keyword>
<dbReference type="InterPro" id="IPR029044">
    <property type="entry name" value="Nucleotide-diphossugar_trans"/>
</dbReference>
<dbReference type="GO" id="GO:0006487">
    <property type="term" value="P:protein N-linked glycosylation"/>
    <property type="evidence" value="ECO:0007669"/>
    <property type="project" value="TreeGrafter"/>
</dbReference>
<dbReference type="OrthoDB" id="205108at2759"/>
<dbReference type="STRING" id="857566.A0A1E3PMN2"/>
<dbReference type="GO" id="GO:0016757">
    <property type="term" value="F:glycosyltransferase activity"/>
    <property type="evidence" value="ECO:0007669"/>
    <property type="project" value="UniProtKB-KW"/>
</dbReference>
<organism evidence="4 5">
    <name type="scientific">Nadsonia fulvescens var. elongata DSM 6958</name>
    <dbReference type="NCBI Taxonomy" id="857566"/>
    <lineage>
        <taxon>Eukaryota</taxon>
        <taxon>Fungi</taxon>
        <taxon>Dikarya</taxon>
        <taxon>Ascomycota</taxon>
        <taxon>Saccharomycotina</taxon>
        <taxon>Dipodascomycetes</taxon>
        <taxon>Dipodascales</taxon>
        <taxon>Dipodascales incertae sedis</taxon>
        <taxon>Nadsonia</taxon>
    </lineage>
</organism>
<evidence type="ECO:0000256" key="1">
    <source>
        <dbReference type="ARBA" id="ARBA00005664"/>
    </source>
</evidence>
<evidence type="ECO:0000256" key="3">
    <source>
        <dbReference type="ARBA" id="ARBA00022679"/>
    </source>
</evidence>
<name>A0A1E3PMN2_9ASCO</name>
<dbReference type="PANTHER" id="PTHR31306:SF4">
    <property type="entry name" value="ALPHA-1,2-GALACTOSYLTRANSFERASE"/>
    <property type="match status" value="1"/>
</dbReference>
<proteinExistence type="inferred from homology"/>
<reference evidence="4 5" key="1">
    <citation type="journal article" date="2016" name="Proc. Natl. Acad. Sci. U.S.A.">
        <title>Comparative genomics of biotechnologically important yeasts.</title>
        <authorList>
            <person name="Riley R."/>
            <person name="Haridas S."/>
            <person name="Wolfe K.H."/>
            <person name="Lopes M.R."/>
            <person name="Hittinger C.T."/>
            <person name="Goeker M."/>
            <person name="Salamov A.A."/>
            <person name="Wisecaver J.H."/>
            <person name="Long T.M."/>
            <person name="Calvey C.H."/>
            <person name="Aerts A.L."/>
            <person name="Barry K.W."/>
            <person name="Choi C."/>
            <person name="Clum A."/>
            <person name="Coughlan A.Y."/>
            <person name="Deshpande S."/>
            <person name="Douglass A.P."/>
            <person name="Hanson S.J."/>
            <person name="Klenk H.-P."/>
            <person name="LaButti K.M."/>
            <person name="Lapidus A."/>
            <person name="Lindquist E.A."/>
            <person name="Lipzen A.M."/>
            <person name="Meier-Kolthoff J.P."/>
            <person name="Ohm R.A."/>
            <person name="Otillar R.P."/>
            <person name="Pangilinan J.L."/>
            <person name="Peng Y."/>
            <person name="Rokas A."/>
            <person name="Rosa C.A."/>
            <person name="Scheuner C."/>
            <person name="Sibirny A.A."/>
            <person name="Slot J.C."/>
            <person name="Stielow J.B."/>
            <person name="Sun H."/>
            <person name="Kurtzman C.P."/>
            <person name="Blackwell M."/>
            <person name="Grigoriev I.V."/>
            <person name="Jeffries T.W."/>
        </authorList>
    </citation>
    <scope>NUCLEOTIDE SEQUENCE [LARGE SCALE GENOMIC DNA]</scope>
    <source>
        <strain evidence="4 5">DSM 6958</strain>
    </source>
</reference>
<keyword evidence="5" id="KW-1185">Reference proteome</keyword>
<dbReference type="EMBL" id="KV454408">
    <property type="protein sequence ID" value="ODQ66454.1"/>
    <property type="molecule type" value="Genomic_DNA"/>
</dbReference>
<dbReference type="GO" id="GO:0000139">
    <property type="term" value="C:Golgi membrane"/>
    <property type="evidence" value="ECO:0007669"/>
    <property type="project" value="TreeGrafter"/>
</dbReference>
<protein>
    <submittedName>
        <fullName evidence="4">Uncharacterized protein</fullName>
    </submittedName>
</protein>
<sequence>MIPHNRRCVLAGVATLSLTVFTILLIWLSPVDIHAAARIPLSYVSDDYAYELEELYTNIRTGELYRSAKELAPWDIVFPDFEPSEDPESLWNEGELHDNTFLSEENAKFINDQAHSLYYGNSNSEHNDKILILSASDGKGNSEINNVLGLSMANREEYANMHGYVNYFVNISQFDLGKARPVWGKIPAILKAWEDYPDVEWVWWLDSDVIITNPYIDIYSYLLDPEALEKKITWGRPLRYRRGMMNRGKYFADAAEGNMDIEKDINFIISQDSYGLNAGSFFIKKTPWAKKILLELWKNPYFMIADTSLYEQDILQSLVLDHKSLTLRHVGFVTQRAINAYSDTSRLSGTWKPNDFVVHFAGCKARGGGGLCQNEWNKYYNLRTRVPEEFRVSEDWTYESH</sequence>
<evidence type="ECO:0000313" key="5">
    <source>
        <dbReference type="Proteomes" id="UP000095009"/>
    </source>
</evidence>
<comment type="similarity">
    <text evidence="1">Belongs to the glycosyltransferase 34 family.</text>
</comment>
<accession>A0A1E3PMN2</accession>
<dbReference type="AlphaFoldDB" id="A0A1E3PMN2"/>
<keyword evidence="2" id="KW-0328">Glycosyltransferase</keyword>
<dbReference type="Proteomes" id="UP000095009">
    <property type="component" value="Unassembled WGS sequence"/>
</dbReference>
<evidence type="ECO:0000313" key="4">
    <source>
        <dbReference type="EMBL" id="ODQ66454.1"/>
    </source>
</evidence>
<dbReference type="SUPFAM" id="SSF53448">
    <property type="entry name" value="Nucleotide-diphospho-sugar transferases"/>
    <property type="match status" value="1"/>
</dbReference>